<dbReference type="InterPro" id="IPR013806">
    <property type="entry name" value="Kringle-like"/>
</dbReference>
<dbReference type="Pfam" id="PF00051">
    <property type="entry name" value="Kringle"/>
    <property type="match status" value="1"/>
</dbReference>
<evidence type="ECO:0000256" key="1">
    <source>
        <dbReference type="ARBA" id="ARBA00004613"/>
    </source>
</evidence>
<dbReference type="PROSITE" id="PS50070">
    <property type="entry name" value="KRINGLE_2"/>
    <property type="match status" value="1"/>
</dbReference>
<dbReference type="SMART" id="SM00327">
    <property type="entry name" value="VWA"/>
    <property type="match status" value="2"/>
</dbReference>
<keyword evidence="2" id="KW-0964">Secreted</keyword>
<dbReference type="PANTHER" id="PTHR24020">
    <property type="entry name" value="COLLAGEN ALPHA"/>
    <property type="match status" value="1"/>
</dbReference>
<evidence type="ECO:0000256" key="6">
    <source>
        <dbReference type="ARBA" id="ARBA00023157"/>
    </source>
</evidence>
<evidence type="ECO:0000256" key="3">
    <source>
        <dbReference type="ARBA" id="ARBA00022572"/>
    </source>
</evidence>
<dbReference type="Gene3D" id="2.40.20.10">
    <property type="entry name" value="Plasminogen Kringle 4"/>
    <property type="match status" value="1"/>
</dbReference>
<dbReference type="InterPro" id="IPR038178">
    <property type="entry name" value="Kringle_sf"/>
</dbReference>
<dbReference type="PROSITE" id="PS50234">
    <property type="entry name" value="VWFA"/>
    <property type="match status" value="2"/>
</dbReference>
<dbReference type="Proteomes" id="UP000596742">
    <property type="component" value="Unassembled WGS sequence"/>
</dbReference>
<protein>
    <submittedName>
        <fullName evidence="12">Uncharacterized protein</fullName>
    </submittedName>
</protein>
<feature type="domain" description="Kringle" evidence="10">
    <location>
        <begin position="103"/>
        <end position="177"/>
    </location>
</feature>
<evidence type="ECO:0000259" key="10">
    <source>
        <dbReference type="PROSITE" id="PS50070"/>
    </source>
</evidence>
<keyword evidence="5" id="KW-0677">Repeat</keyword>
<dbReference type="PANTHER" id="PTHR24020:SF20">
    <property type="entry name" value="PH DOMAIN-CONTAINING PROTEIN"/>
    <property type="match status" value="1"/>
</dbReference>
<sequence>MDYIRTVHAFWIYLAFVREVFGQDCAVNDSPMYVDNTCVTLQTILPYYTKYGSNITFRCKSRLLQQSVAGFKFCPVELCTPGGWTDGYISCARTECYHELLSKKYMGTRSCGFSGTSCQLWNQQSPHMHSHVSSDFPDLDIDLAMNYCRDPGGSRGEPWCYTTNPDVTWEFCEIPQCAELPMDYGKCAIKGGQMASRAYSKTDKDLPNYLQLYQHMTRSKLNCAETCNLNPLCDLYTFDSTVNRCILYEFNMNVFTPQSTGCNAGADLVFLVDNSGSVGSTNFQTTLKFMSDIVDGLDIAKDKFQVGVVTFHTPVKAEFNLDKYHSKKDIKNAIMSIKYQGGGTNTGDAIKYLHSTSFSHSSGHRPGHPMIGILITDGYSSNKAQTREEARNARLKGIRMFSIGVGSSVDATEIQSVASEPKSQFVFTAANFNLLKSIKTIVLSKACEACWGKTDLVFVLEDSCHVGKQNFQKMLDIVEDLVQEVPVGKGNVQVGVNTFRCTASTEFEIGKYKKGKDIIRAVNKIKYTGGKVNTGKAIEYTRKNSFPDSRSKAKKMMVILTNGSDKGLSKTLGEAQKAKNSGIKVMVIGIGSHTNQELFKEMATEPYNKYVFSDSSFDPLRNMRDVLIQRKCSA</sequence>
<dbReference type="SUPFAM" id="SSF57440">
    <property type="entry name" value="Kringle-like"/>
    <property type="match status" value="1"/>
</dbReference>
<evidence type="ECO:0000313" key="13">
    <source>
        <dbReference type="Proteomes" id="UP000596742"/>
    </source>
</evidence>
<dbReference type="FunFam" id="3.40.50.410:FF:000004">
    <property type="entry name" value="collagen alpha-6(VI) chain"/>
    <property type="match status" value="1"/>
</dbReference>
<dbReference type="EMBL" id="UYJE01008981">
    <property type="protein sequence ID" value="VDI69046.1"/>
    <property type="molecule type" value="Genomic_DNA"/>
</dbReference>
<comment type="caution">
    <text evidence="8">Lacks conserved residue(s) required for the propagation of feature annotation.</text>
</comment>
<evidence type="ECO:0000256" key="9">
    <source>
        <dbReference type="SAM" id="SignalP"/>
    </source>
</evidence>
<feature type="domain" description="VWFA" evidence="11">
    <location>
        <begin position="267"/>
        <end position="442"/>
    </location>
</feature>
<dbReference type="CDD" id="cd01472">
    <property type="entry name" value="vWA_collagen"/>
    <property type="match status" value="1"/>
</dbReference>
<dbReference type="InterPro" id="IPR036465">
    <property type="entry name" value="vWFA_dom_sf"/>
</dbReference>
<dbReference type="SMART" id="SM00130">
    <property type="entry name" value="KR"/>
    <property type="match status" value="1"/>
</dbReference>
<dbReference type="CDD" id="cd01450">
    <property type="entry name" value="vWFA_subfamily_ECM"/>
    <property type="match status" value="1"/>
</dbReference>
<evidence type="ECO:0000256" key="5">
    <source>
        <dbReference type="ARBA" id="ARBA00022737"/>
    </source>
</evidence>
<dbReference type="InterPro" id="IPR000001">
    <property type="entry name" value="Kringle"/>
</dbReference>
<dbReference type="Pfam" id="PF00092">
    <property type="entry name" value="VWA"/>
    <property type="match status" value="2"/>
</dbReference>
<feature type="signal peptide" evidence="9">
    <location>
        <begin position="1"/>
        <end position="22"/>
    </location>
</feature>
<evidence type="ECO:0000259" key="11">
    <source>
        <dbReference type="PROSITE" id="PS50234"/>
    </source>
</evidence>
<evidence type="ECO:0000256" key="4">
    <source>
        <dbReference type="ARBA" id="ARBA00022729"/>
    </source>
</evidence>
<proteinExistence type="predicted"/>
<comment type="caution">
    <text evidence="12">The sequence shown here is derived from an EMBL/GenBank/DDBJ whole genome shotgun (WGS) entry which is preliminary data.</text>
</comment>
<keyword evidence="3 8" id="KW-0420">Kringle</keyword>
<accession>A0A8B6GT18</accession>
<dbReference type="InterPro" id="IPR050525">
    <property type="entry name" value="ECM_Assembly_Org"/>
</dbReference>
<dbReference type="PRINTS" id="PR00453">
    <property type="entry name" value="VWFADOMAIN"/>
</dbReference>
<dbReference type="PRINTS" id="PR00018">
    <property type="entry name" value="KRINGLE"/>
</dbReference>
<reference evidence="12" key="1">
    <citation type="submission" date="2018-11" db="EMBL/GenBank/DDBJ databases">
        <authorList>
            <person name="Alioto T."/>
            <person name="Alioto T."/>
        </authorList>
    </citation>
    <scope>NUCLEOTIDE SEQUENCE</scope>
</reference>
<evidence type="ECO:0000256" key="8">
    <source>
        <dbReference type="PROSITE-ProRule" id="PRU00121"/>
    </source>
</evidence>
<evidence type="ECO:0000256" key="2">
    <source>
        <dbReference type="ARBA" id="ARBA00022525"/>
    </source>
</evidence>
<feature type="chain" id="PRO_5033025102" evidence="9">
    <location>
        <begin position="23"/>
        <end position="634"/>
    </location>
</feature>
<keyword evidence="6" id="KW-1015">Disulfide bond</keyword>
<organism evidence="12 13">
    <name type="scientific">Mytilus galloprovincialis</name>
    <name type="common">Mediterranean mussel</name>
    <dbReference type="NCBI Taxonomy" id="29158"/>
    <lineage>
        <taxon>Eukaryota</taxon>
        <taxon>Metazoa</taxon>
        <taxon>Spiralia</taxon>
        <taxon>Lophotrochozoa</taxon>
        <taxon>Mollusca</taxon>
        <taxon>Bivalvia</taxon>
        <taxon>Autobranchia</taxon>
        <taxon>Pteriomorphia</taxon>
        <taxon>Mytilida</taxon>
        <taxon>Mytiloidea</taxon>
        <taxon>Mytilidae</taxon>
        <taxon>Mytilinae</taxon>
        <taxon>Mytilus</taxon>
    </lineage>
</organism>
<dbReference type="AlphaFoldDB" id="A0A8B6GT18"/>
<keyword evidence="7" id="KW-0325">Glycoprotein</keyword>
<dbReference type="InterPro" id="IPR002035">
    <property type="entry name" value="VWF_A"/>
</dbReference>
<keyword evidence="13" id="KW-1185">Reference proteome</keyword>
<comment type="subcellular location">
    <subcellularLocation>
        <location evidence="1">Secreted</location>
    </subcellularLocation>
</comment>
<feature type="domain" description="VWFA" evidence="11">
    <location>
        <begin position="455"/>
        <end position="627"/>
    </location>
</feature>
<evidence type="ECO:0000256" key="7">
    <source>
        <dbReference type="ARBA" id="ARBA00023180"/>
    </source>
</evidence>
<evidence type="ECO:0000313" key="12">
    <source>
        <dbReference type="EMBL" id="VDI69046.1"/>
    </source>
</evidence>
<dbReference type="CDD" id="cd00108">
    <property type="entry name" value="KR"/>
    <property type="match status" value="1"/>
</dbReference>
<dbReference type="GO" id="GO:0005576">
    <property type="term" value="C:extracellular region"/>
    <property type="evidence" value="ECO:0007669"/>
    <property type="project" value="UniProtKB-SubCell"/>
</dbReference>
<dbReference type="OrthoDB" id="10256829at2759"/>
<dbReference type="Gene3D" id="3.40.50.410">
    <property type="entry name" value="von Willebrand factor, type A domain"/>
    <property type="match status" value="2"/>
</dbReference>
<keyword evidence="4 9" id="KW-0732">Signal</keyword>
<name>A0A8B6GT18_MYTGA</name>
<dbReference type="SUPFAM" id="SSF53300">
    <property type="entry name" value="vWA-like"/>
    <property type="match status" value="2"/>
</dbReference>
<gene>
    <name evidence="12" type="ORF">MGAL_10B066069</name>
</gene>